<sequence length="290" mass="34589">MFVLFPQLPIDIRRKIWLATLGPMMLTFTRKDPPPRKQPDHSESSQTPYLANLDRYVGNISAPDGRYKLFFVVEASATYLACKESRTFLRYVFAEPVKPDGGLPSWFDPAIDTVRFNQWQLFTLSHHPWFTQAQQLWIRIGWEAADFLNDTKEFIRPGDEYKDHRWLEENLASLKDITFEMTEVYGEGQWVHEWLPFFEIWYNHARWEPVSYSARVICYQDDTPEDEWLTPQNYLLVEKKVMTKRFQGYYGVSNWKEKIQRERTRCIVEASDEELENPGEFLKKHQHFGE</sequence>
<name>A0ACC1MKR0_9HYPO</name>
<proteinExistence type="predicted"/>
<reference evidence="1" key="1">
    <citation type="submission" date="2022-08" db="EMBL/GenBank/DDBJ databases">
        <title>Genome Sequence of Lecanicillium fungicola.</title>
        <authorList>
            <person name="Buettner E."/>
        </authorList>
    </citation>
    <scope>NUCLEOTIDE SEQUENCE</scope>
    <source>
        <strain evidence="1">Babe33</strain>
    </source>
</reference>
<keyword evidence="2" id="KW-1185">Reference proteome</keyword>
<dbReference type="Proteomes" id="UP001143910">
    <property type="component" value="Unassembled WGS sequence"/>
</dbReference>
<evidence type="ECO:0000313" key="1">
    <source>
        <dbReference type="EMBL" id="KAJ2966866.1"/>
    </source>
</evidence>
<evidence type="ECO:0000313" key="2">
    <source>
        <dbReference type="Proteomes" id="UP001143910"/>
    </source>
</evidence>
<organism evidence="1 2">
    <name type="scientific">Zarea fungicola</name>
    <dbReference type="NCBI Taxonomy" id="93591"/>
    <lineage>
        <taxon>Eukaryota</taxon>
        <taxon>Fungi</taxon>
        <taxon>Dikarya</taxon>
        <taxon>Ascomycota</taxon>
        <taxon>Pezizomycotina</taxon>
        <taxon>Sordariomycetes</taxon>
        <taxon>Hypocreomycetidae</taxon>
        <taxon>Hypocreales</taxon>
        <taxon>Cordycipitaceae</taxon>
        <taxon>Zarea</taxon>
    </lineage>
</organism>
<dbReference type="EMBL" id="JANJQO010002487">
    <property type="protein sequence ID" value="KAJ2966866.1"/>
    <property type="molecule type" value="Genomic_DNA"/>
</dbReference>
<accession>A0ACC1MKR0</accession>
<gene>
    <name evidence="1" type="ORF">NQ176_g9942</name>
</gene>
<comment type="caution">
    <text evidence="1">The sequence shown here is derived from an EMBL/GenBank/DDBJ whole genome shotgun (WGS) entry which is preliminary data.</text>
</comment>
<protein>
    <submittedName>
        <fullName evidence="1">Uncharacterized protein</fullName>
    </submittedName>
</protein>